<comment type="caution">
    <text evidence="1">The sequence shown here is derived from an EMBL/GenBank/DDBJ whole genome shotgun (WGS) entry which is preliminary data.</text>
</comment>
<dbReference type="EMBL" id="QMDX01000010">
    <property type="protein sequence ID" value="TSD09781.1"/>
    <property type="molecule type" value="Genomic_DNA"/>
</dbReference>
<gene>
    <name evidence="1" type="ORF">DP107_14065</name>
</gene>
<evidence type="ECO:0000313" key="1">
    <source>
        <dbReference type="EMBL" id="TSD09781.1"/>
    </source>
</evidence>
<organism evidence="1 2">
    <name type="scientific">Haloglomus irregulare</name>
    <dbReference type="NCBI Taxonomy" id="2234134"/>
    <lineage>
        <taxon>Archaea</taxon>
        <taxon>Methanobacteriati</taxon>
        <taxon>Methanobacteriota</taxon>
        <taxon>Stenosarchaea group</taxon>
        <taxon>Halobacteria</taxon>
        <taxon>Halobacteriales</taxon>
        <taxon>Natronomonadaceae</taxon>
        <taxon>Haloglomus</taxon>
    </lineage>
</organism>
<proteinExistence type="predicted"/>
<accession>A0A554MXD8</accession>
<evidence type="ECO:0000313" key="2">
    <source>
        <dbReference type="Proteomes" id="UP000319894"/>
    </source>
</evidence>
<reference evidence="1 2" key="1">
    <citation type="submission" date="2018-06" db="EMBL/GenBank/DDBJ databases">
        <title>Natronomonas sp. F16-60 a new haloarchaeon isolated from a solar saltern of Isla Cristina, Huelva, Spain.</title>
        <authorList>
            <person name="Duran-Viseras A."/>
            <person name="Sanchez-Porro C."/>
            <person name="Ventosa A."/>
        </authorList>
    </citation>
    <scope>NUCLEOTIDE SEQUENCE [LARGE SCALE GENOMIC DNA]</scope>
    <source>
        <strain evidence="1 2">F16-60</strain>
    </source>
</reference>
<dbReference type="AlphaFoldDB" id="A0A554MXD8"/>
<sequence>MTLAFEPSTLTCAVCGDGIDSGYLPVTGTDGGDEPLTDAAACDACGFTAVGMGGCAPELDDLTDDPAADALCHVRFTGDGVEVLRRK</sequence>
<name>A0A554MXD8_9EURY</name>
<dbReference type="RefSeq" id="WP_144262786.1">
    <property type="nucleotide sequence ID" value="NZ_QMDX01000010.1"/>
</dbReference>
<protein>
    <submittedName>
        <fullName evidence="1">Uncharacterized protein</fullName>
    </submittedName>
</protein>
<dbReference type="Proteomes" id="UP000319894">
    <property type="component" value="Unassembled WGS sequence"/>
</dbReference>
<dbReference type="OrthoDB" id="205283at2157"/>
<keyword evidence="2" id="KW-1185">Reference proteome</keyword>
<dbReference type="InParanoid" id="A0A554MXD8"/>